<organism evidence="1 2">
    <name type="scientific">Parasponia andersonii</name>
    <name type="common">Sponia andersonii</name>
    <dbReference type="NCBI Taxonomy" id="3476"/>
    <lineage>
        <taxon>Eukaryota</taxon>
        <taxon>Viridiplantae</taxon>
        <taxon>Streptophyta</taxon>
        <taxon>Embryophyta</taxon>
        <taxon>Tracheophyta</taxon>
        <taxon>Spermatophyta</taxon>
        <taxon>Magnoliopsida</taxon>
        <taxon>eudicotyledons</taxon>
        <taxon>Gunneridae</taxon>
        <taxon>Pentapetalae</taxon>
        <taxon>rosids</taxon>
        <taxon>fabids</taxon>
        <taxon>Rosales</taxon>
        <taxon>Cannabaceae</taxon>
        <taxon>Parasponia</taxon>
    </lineage>
</organism>
<evidence type="ECO:0000313" key="1">
    <source>
        <dbReference type="EMBL" id="PON68519.1"/>
    </source>
</evidence>
<sequence length="75" mass="8722">MFNPYLDRFSFVHVTPFLGSTLRLSRHLVYRFYLGGRYYCPMLLSAFGDSIFSTLKGGWISWSFSGVSMFVEDVF</sequence>
<reference evidence="2" key="1">
    <citation type="submission" date="2016-06" db="EMBL/GenBank/DDBJ databases">
        <title>Parallel loss of symbiosis genes in relatives of nitrogen-fixing non-legume Parasponia.</title>
        <authorList>
            <person name="Van Velzen R."/>
            <person name="Holmer R."/>
            <person name="Bu F."/>
            <person name="Rutten L."/>
            <person name="Van Zeijl A."/>
            <person name="Liu W."/>
            <person name="Santuari L."/>
            <person name="Cao Q."/>
            <person name="Sharma T."/>
            <person name="Shen D."/>
            <person name="Roswanjaya Y."/>
            <person name="Wardhani T."/>
            <person name="Kalhor M.S."/>
            <person name="Jansen J."/>
            <person name="Van den Hoogen J."/>
            <person name="Gungor B."/>
            <person name="Hartog M."/>
            <person name="Hontelez J."/>
            <person name="Verver J."/>
            <person name="Yang W.-C."/>
            <person name="Schijlen E."/>
            <person name="Repin R."/>
            <person name="Schilthuizen M."/>
            <person name="Schranz E."/>
            <person name="Heidstra R."/>
            <person name="Miyata K."/>
            <person name="Fedorova E."/>
            <person name="Kohlen W."/>
            <person name="Bisseling T."/>
            <person name="Smit S."/>
            <person name="Geurts R."/>
        </authorList>
    </citation>
    <scope>NUCLEOTIDE SEQUENCE [LARGE SCALE GENOMIC DNA]</scope>
    <source>
        <strain evidence="2">cv. WU1-14</strain>
    </source>
</reference>
<proteinExistence type="predicted"/>
<name>A0A2P5D5E2_PARAD</name>
<gene>
    <name evidence="1" type="ORF">PanWU01x14_094900</name>
</gene>
<evidence type="ECO:0000313" key="2">
    <source>
        <dbReference type="Proteomes" id="UP000237105"/>
    </source>
</evidence>
<dbReference type="AlphaFoldDB" id="A0A2P5D5E2"/>
<dbReference type="EMBL" id="JXTB01000062">
    <property type="protein sequence ID" value="PON68519.1"/>
    <property type="molecule type" value="Genomic_DNA"/>
</dbReference>
<keyword evidence="2" id="KW-1185">Reference proteome</keyword>
<protein>
    <submittedName>
        <fullName evidence="1">Uncharacterized protein</fullName>
    </submittedName>
</protein>
<comment type="caution">
    <text evidence="1">The sequence shown here is derived from an EMBL/GenBank/DDBJ whole genome shotgun (WGS) entry which is preliminary data.</text>
</comment>
<accession>A0A2P5D5E2</accession>
<dbReference type="OrthoDB" id="10292055at2759"/>
<dbReference type="Proteomes" id="UP000237105">
    <property type="component" value="Unassembled WGS sequence"/>
</dbReference>